<dbReference type="InterPro" id="IPR013538">
    <property type="entry name" value="ASHA1/2-like_C"/>
</dbReference>
<organism evidence="3 4">
    <name type="scientific">Bacillus mycoides</name>
    <dbReference type="NCBI Taxonomy" id="1405"/>
    <lineage>
        <taxon>Bacteria</taxon>
        <taxon>Bacillati</taxon>
        <taxon>Bacillota</taxon>
        <taxon>Bacilli</taxon>
        <taxon>Bacillales</taxon>
        <taxon>Bacillaceae</taxon>
        <taxon>Bacillus</taxon>
        <taxon>Bacillus cereus group</taxon>
    </lineage>
</organism>
<name>A0A109G9G3_BACMY</name>
<proteinExistence type="inferred from homology"/>
<dbReference type="RefSeq" id="WP_060750465.1">
    <property type="nucleotide sequence ID" value="NZ_LRPH01000049.1"/>
</dbReference>
<protein>
    <submittedName>
        <fullName evidence="3">ATPase</fullName>
    </submittedName>
</protein>
<dbReference type="EMBL" id="LRPH01000049">
    <property type="protein sequence ID" value="KWU62708.1"/>
    <property type="molecule type" value="Genomic_DNA"/>
</dbReference>
<evidence type="ECO:0000259" key="2">
    <source>
        <dbReference type="Pfam" id="PF08327"/>
    </source>
</evidence>
<gene>
    <name evidence="3" type="ORF">AWW70_14925</name>
</gene>
<evidence type="ECO:0000313" key="4">
    <source>
        <dbReference type="Proteomes" id="UP000065797"/>
    </source>
</evidence>
<dbReference type="CDD" id="cd07814">
    <property type="entry name" value="SRPBCC_CalC_Aha1-like"/>
    <property type="match status" value="1"/>
</dbReference>
<dbReference type="AlphaFoldDB" id="A0A109G9G3"/>
<comment type="caution">
    <text evidence="3">The sequence shown here is derived from an EMBL/GenBank/DDBJ whole genome shotgun (WGS) entry which is preliminary data.</text>
</comment>
<evidence type="ECO:0000256" key="1">
    <source>
        <dbReference type="ARBA" id="ARBA00006817"/>
    </source>
</evidence>
<reference evidence="3 4" key="1">
    <citation type="submission" date="2016-01" db="EMBL/GenBank/DDBJ databases">
        <authorList>
            <person name="McClelland M."/>
            <person name="Jain A."/>
            <person name="Saraogi P."/>
            <person name="Mendelson R."/>
            <person name="Westerman R."/>
            <person name="SanMiguel P."/>
            <person name="Csonka L."/>
        </authorList>
    </citation>
    <scope>NUCLEOTIDE SEQUENCE [LARGE SCALE GENOMIC DNA]</scope>
    <source>
        <strain evidence="3 4">PE8-15</strain>
    </source>
</reference>
<dbReference type="SUPFAM" id="SSF55961">
    <property type="entry name" value="Bet v1-like"/>
    <property type="match status" value="1"/>
</dbReference>
<evidence type="ECO:0000313" key="3">
    <source>
        <dbReference type="EMBL" id="KWU62708.1"/>
    </source>
</evidence>
<comment type="similarity">
    <text evidence="1">Belongs to the AHA1 family.</text>
</comment>
<dbReference type="Proteomes" id="UP000065797">
    <property type="component" value="Unassembled WGS sequence"/>
</dbReference>
<dbReference type="Gene3D" id="3.30.530.20">
    <property type="match status" value="1"/>
</dbReference>
<dbReference type="Pfam" id="PF08327">
    <property type="entry name" value="AHSA1"/>
    <property type="match status" value="1"/>
</dbReference>
<accession>A0A109G9G3</accession>
<feature type="domain" description="Activator of Hsp90 ATPase homologue 1/2-like C-terminal" evidence="2">
    <location>
        <begin position="2"/>
        <end position="127"/>
    </location>
</feature>
<sequence>MMKKWFFTLEGTDKVTENTPEVGGSWEIIDHRGGKDYRAIGEYIEMNRPKKKLVFTLKTPQFSELLDKITVEIKEKQQGFKMIFSQNIIVAHEEDWTKYDVEKALKGCHDGSENGWNVIFMGLKELVKRRGNSYKG</sequence>
<dbReference type="InterPro" id="IPR023393">
    <property type="entry name" value="START-like_dom_sf"/>
</dbReference>